<gene>
    <name evidence="6" type="ORF">DLJ74_17190</name>
</gene>
<evidence type="ECO:0000313" key="7">
    <source>
        <dbReference type="Proteomes" id="UP000245624"/>
    </source>
</evidence>
<keyword evidence="4" id="KW-0472">Membrane</keyword>
<keyword evidence="1" id="KW-0805">Transcription regulation</keyword>
<keyword evidence="3" id="KW-0804">Transcription</keyword>
<dbReference type="InterPro" id="IPR018060">
    <property type="entry name" value="HTH_AraC"/>
</dbReference>
<dbReference type="RefSeq" id="WP_109985381.1">
    <property type="nucleotide sequence ID" value="NZ_JAJUIE010000004.1"/>
</dbReference>
<dbReference type="InterPro" id="IPR009057">
    <property type="entry name" value="Homeodomain-like_sf"/>
</dbReference>
<feature type="transmembrane region" description="Helical" evidence="4">
    <location>
        <begin position="7"/>
        <end position="31"/>
    </location>
</feature>
<evidence type="ECO:0000256" key="1">
    <source>
        <dbReference type="ARBA" id="ARBA00023015"/>
    </source>
</evidence>
<dbReference type="SUPFAM" id="SSF46689">
    <property type="entry name" value="Homeodomain-like"/>
    <property type="match status" value="1"/>
</dbReference>
<dbReference type="PANTHER" id="PTHR43280">
    <property type="entry name" value="ARAC-FAMILY TRANSCRIPTIONAL REGULATOR"/>
    <property type="match status" value="1"/>
</dbReference>
<dbReference type="GO" id="GO:0003700">
    <property type="term" value="F:DNA-binding transcription factor activity"/>
    <property type="evidence" value="ECO:0007669"/>
    <property type="project" value="InterPro"/>
</dbReference>
<dbReference type="PANTHER" id="PTHR43280:SF34">
    <property type="entry name" value="ARAC-FAMILY TRANSCRIPTIONAL REGULATOR"/>
    <property type="match status" value="1"/>
</dbReference>
<dbReference type="PROSITE" id="PS01124">
    <property type="entry name" value="HTH_ARAC_FAMILY_2"/>
    <property type="match status" value="1"/>
</dbReference>
<dbReference type="GO" id="GO:0043565">
    <property type="term" value="F:sequence-specific DNA binding"/>
    <property type="evidence" value="ECO:0007669"/>
    <property type="project" value="InterPro"/>
</dbReference>
<keyword evidence="4" id="KW-1133">Transmembrane helix</keyword>
<evidence type="ECO:0000256" key="2">
    <source>
        <dbReference type="ARBA" id="ARBA00023125"/>
    </source>
</evidence>
<dbReference type="Proteomes" id="UP000245624">
    <property type="component" value="Unassembled WGS sequence"/>
</dbReference>
<reference evidence="6 7" key="1">
    <citation type="submission" date="2018-05" db="EMBL/GenBank/DDBJ databases">
        <title>Genomic analysis of Gracilibacillus dipsosauri DD1 reveals novel features of a salt-tolerant amylase.</title>
        <authorList>
            <person name="Deutch C.E."/>
            <person name="Yang S."/>
        </authorList>
    </citation>
    <scope>NUCLEOTIDE SEQUENCE [LARGE SCALE GENOMIC DNA]</scope>
    <source>
        <strain evidence="6 7">DD1</strain>
    </source>
</reference>
<feature type="domain" description="HTH araC/xylS-type" evidence="5">
    <location>
        <begin position="642"/>
        <end position="741"/>
    </location>
</feature>
<proteinExistence type="predicted"/>
<keyword evidence="2" id="KW-0238">DNA-binding</keyword>
<protein>
    <recommendedName>
        <fullName evidence="5">HTH araC/xylS-type domain-containing protein</fullName>
    </recommendedName>
</protein>
<evidence type="ECO:0000256" key="4">
    <source>
        <dbReference type="SAM" id="Phobius"/>
    </source>
</evidence>
<feature type="transmembrane region" description="Helical" evidence="4">
    <location>
        <begin position="287"/>
        <end position="308"/>
    </location>
</feature>
<evidence type="ECO:0000259" key="5">
    <source>
        <dbReference type="PROSITE" id="PS01124"/>
    </source>
</evidence>
<organism evidence="6 7">
    <name type="scientific">Gracilibacillus dipsosauri</name>
    <dbReference type="NCBI Taxonomy" id="178340"/>
    <lineage>
        <taxon>Bacteria</taxon>
        <taxon>Bacillati</taxon>
        <taxon>Bacillota</taxon>
        <taxon>Bacilli</taxon>
        <taxon>Bacillales</taxon>
        <taxon>Bacillaceae</taxon>
        <taxon>Gracilibacillus</taxon>
    </lineage>
</organism>
<dbReference type="Gene3D" id="1.10.10.60">
    <property type="entry name" value="Homeodomain-like"/>
    <property type="match status" value="2"/>
</dbReference>
<accession>A0A317KX57</accession>
<comment type="caution">
    <text evidence="6">The sequence shown here is derived from an EMBL/GenBank/DDBJ whole genome shotgun (WGS) entry which is preliminary data.</text>
</comment>
<dbReference type="AlphaFoldDB" id="A0A317KX57"/>
<dbReference type="Gene3D" id="3.30.450.20">
    <property type="entry name" value="PAS domain"/>
    <property type="match status" value="2"/>
</dbReference>
<evidence type="ECO:0000256" key="3">
    <source>
        <dbReference type="ARBA" id="ARBA00023163"/>
    </source>
</evidence>
<name>A0A317KX57_9BACI</name>
<keyword evidence="7" id="KW-1185">Reference proteome</keyword>
<keyword evidence="4" id="KW-0812">Transmembrane</keyword>
<dbReference type="SMART" id="SM00342">
    <property type="entry name" value="HTH_ARAC"/>
    <property type="match status" value="1"/>
</dbReference>
<dbReference type="EMBL" id="QGTD01000018">
    <property type="protein sequence ID" value="PWU67300.1"/>
    <property type="molecule type" value="Genomic_DNA"/>
</dbReference>
<evidence type="ECO:0000313" key="6">
    <source>
        <dbReference type="EMBL" id="PWU67300.1"/>
    </source>
</evidence>
<sequence>MIKSKLFINYIVSYLIVFFVPFVIMSSIIYLNSVSNLKEEIEQSNLAKLEQVAAITNERMSELESISNRIAHDPRLTPYMIHHPYYGLEAVAELKKYKANSSILEELLIFYHQSNTIYSSEGSFSLPAFLNKYQFYYIELNDFDELLHTNIPNNVLFEKQNNYGSKDKFVAYFTPITLDSNSTYGSVLYLIKEKSLNELIENVMGDFKGNAYIVSGNNEILASTIKDKTININEVKLDKSEFRKINTIELNNEDYSLAAVESTISQWKFVTIMETDQFFERLANTRLLIILLCIGVFILGGVLAVILARRQYHPIRSLFNSVSRNKTVNATINELETIKRTVTSVFEDHEKLSETVYKHQSFARDQFITKILKGDFNKEEEITNYNNTLHLDIAGDYYASLILSLESGRSSSKKLIEKETIYELVNSFRLDDVKAFGVDLLYVDAVALIIKMDGDLATVTQKRQNFVKRLRTESKEKLRVKPIISAGSIVDHITLINRSYIEALAALEYKYYYAQGSCIYFEEIEKEPTASLGYPKEELLKIVQSIKHGDTQVAQESLTTIFDTMKHKELSPSFLRAISFEIINTVIKTITEVGITPKHGQLESVFDFQSIEGLYNELYSIIDLACDQVNSSKKSHNDQLRNNIITYLDEHYHLYDLSLEKIALEFQLSASYVSRFIKEQTGYNFKQYVQNLRIEKVKEELIATDAPIKNIVVDVGYKDVANFTRKFKGIVGMTPGKYRQLYSKQISEEM</sequence>
<dbReference type="OrthoDB" id="1975037at2"/>
<dbReference type="Pfam" id="PF12833">
    <property type="entry name" value="HTH_18"/>
    <property type="match status" value="1"/>
</dbReference>